<feature type="domain" description="Sushi" evidence="3">
    <location>
        <begin position="9"/>
        <end position="69"/>
    </location>
</feature>
<dbReference type="Pfam" id="PF00084">
    <property type="entry name" value="Sushi"/>
    <property type="match status" value="1"/>
</dbReference>
<feature type="disulfide bond" evidence="2">
    <location>
        <begin position="11"/>
        <end position="54"/>
    </location>
</feature>
<gene>
    <name evidence="4" type="ORF">Z043_102092</name>
</gene>
<dbReference type="Gene3D" id="2.10.70.10">
    <property type="entry name" value="Complement Module, domain 1"/>
    <property type="match status" value="1"/>
</dbReference>
<dbReference type="SMART" id="SM00032">
    <property type="entry name" value="CCP"/>
    <property type="match status" value="1"/>
</dbReference>
<sequence>AVVKEMAIIMCGRPPLPDTIDQTGIQRVYEPGAEVFLACKRGYVPSAGSRKIICTSNGKWTNPTLKCEREWMNPTPKCELILFEYRYKYCQVFYFSGLL</sequence>
<dbReference type="InterPro" id="IPR035976">
    <property type="entry name" value="Sushi/SCR/CCP_sf"/>
</dbReference>
<protein>
    <recommendedName>
        <fullName evidence="3">Sushi domain-containing protein</fullName>
    </recommendedName>
</protein>
<dbReference type="SUPFAM" id="SSF57535">
    <property type="entry name" value="Complement control module/SCR domain"/>
    <property type="match status" value="1"/>
</dbReference>
<feature type="non-terminal residue" evidence="4">
    <location>
        <position position="1"/>
    </location>
</feature>
<keyword evidence="1 2" id="KW-1015">Disulfide bond</keyword>
<proteinExistence type="predicted"/>
<organism evidence="4 5">
    <name type="scientific">Scleropages formosus</name>
    <name type="common">Asian bonytongue</name>
    <name type="synonym">Osteoglossum formosum</name>
    <dbReference type="NCBI Taxonomy" id="113540"/>
    <lineage>
        <taxon>Eukaryota</taxon>
        <taxon>Metazoa</taxon>
        <taxon>Chordata</taxon>
        <taxon>Craniata</taxon>
        <taxon>Vertebrata</taxon>
        <taxon>Euteleostomi</taxon>
        <taxon>Actinopterygii</taxon>
        <taxon>Neopterygii</taxon>
        <taxon>Teleostei</taxon>
        <taxon>Osteoglossocephala</taxon>
        <taxon>Osteoglossomorpha</taxon>
        <taxon>Osteoglossiformes</taxon>
        <taxon>Osteoglossidae</taxon>
        <taxon>Scleropages</taxon>
    </lineage>
</organism>
<dbReference type="EMBL" id="JARO02000479">
    <property type="protein sequence ID" value="KPP78406.1"/>
    <property type="molecule type" value="Genomic_DNA"/>
</dbReference>
<reference evidence="4 5" key="1">
    <citation type="submission" date="2015-08" db="EMBL/GenBank/DDBJ databases">
        <title>The genome of the Asian arowana (Scleropages formosus).</title>
        <authorList>
            <person name="Tan M.H."/>
            <person name="Gan H.M."/>
            <person name="Croft L.J."/>
            <person name="Austin C.M."/>
        </authorList>
    </citation>
    <scope>NUCLEOTIDE SEQUENCE [LARGE SCALE GENOMIC DNA]</scope>
    <source>
        <strain evidence="4">Aro1</strain>
    </source>
</reference>
<accession>A0A0P7UVE5</accession>
<evidence type="ECO:0000313" key="4">
    <source>
        <dbReference type="EMBL" id="KPP78406.1"/>
    </source>
</evidence>
<evidence type="ECO:0000256" key="1">
    <source>
        <dbReference type="ARBA" id="ARBA00023157"/>
    </source>
</evidence>
<evidence type="ECO:0000259" key="3">
    <source>
        <dbReference type="PROSITE" id="PS50923"/>
    </source>
</evidence>
<dbReference type="PROSITE" id="PS50923">
    <property type="entry name" value="SUSHI"/>
    <property type="match status" value="1"/>
</dbReference>
<name>A0A0P7UVE5_SCLFO</name>
<dbReference type="AlphaFoldDB" id="A0A0P7UVE5"/>
<dbReference type="InterPro" id="IPR000436">
    <property type="entry name" value="Sushi_SCR_CCP_dom"/>
</dbReference>
<dbReference type="Proteomes" id="UP000034805">
    <property type="component" value="Unassembled WGS sequence"/>
</dbReference>
<evidence type="ECO:0000313" key="5">
    <source>
        <dbReference type="Proteomes" id="UP000034805"/>
    </source>
</evidence>
<comment type="caution">
    <text evidence="2">Lacks conserved residue(s) required for the propagation of feature annotation.</text>
</comment>
<keyword evidence="2" id="KW-0768">Sushi</keyword>
<evidence type="ECO:0000256" key="2">
    <source>
        <dbReference type="PROSITE-ProRule" id="PRU00302"/>
    </source>
</evidence>
<comment type="caution">
    <text evidence="4">The sequence shown here is derived from an EMBL/GenBank/DDBJ whole genome shotgun (WGS) entry which is preliminary data.</text>
</comment>
<dbReference type="CDD" id="cd00033">
    <property type="entry name" value="CCP"/>
    <property type="match status" value="1"/>
</dbReference>